<comment type="caution">
    <text evidence="1">The sequence shown here is derived from an EMBL/GenBank/DDBJ whole genome shotgun (WGS) entry which is preliminary data.</text>
</comment>
<dbReference type="Proteomes" id="UP000821845">
    <property type="component" value="Chromosome 8"/>
</dbReference>
<gene>
    <name evidence="1" type="ORF">HPB50_004405</name>
</gene>
<evidence type="ECO:0000313" key="1">
    <source>
        <dbReference type="EMBL" id="KAH6923665.1"/>
    </source>
</evidence>
<organism evidence="1 2">
    <name type="scientific">Hyalomma asiaticum</name>
    <name type="common">Tick</name>
    <dbReference type="NCBI Taxonomy" id="266040"/>
    <lineage>
        <taxon>Eukaryota</taxon>
        <taxon>Metazoa</taxon>
        <taxon>Ecdysozoa</taxon>
        <taxon>Arthropoda</taxon>
        <taxon>Chelicerata</taxon>
        <taxon>Arachnida</taxon>
        <taxon>Acari</taxon>
        <taxon>Parasitiformes</taxon>
        <taxon>Ixodida</taxon>
        <taxon>Ixodoidea</taxon>
        <taxon>Ixodidae</taxon>
        <taxon>Hyalomminae</taxon>
        <taxon>Hyalomma</taxon>
    </lineage>
</organism>
<reference evidence="1" key="1">
    <citation type="submission" date="2020-05" db="EMBL/GenBank/DDBJ databases">
        <title>Large-scale comparative analyses of tick genomes elucidate their genetic diversity and vector capacities.</title>
        <authorList>
            <person name="Jia N."/>
            <person name="Wang J."/>
            <person name="Shi W."/>
            <person name="Du L."/>
            <person name="Sun Y."/>
            <person name="Zhan W."/>
            <person name="Jiang J."/>
            <person name="Wang Q."/>
            <person name="Zhang B."/>
            <person name="Ji P."/>
            <person name="Sakyi L.B."/>
            <person name="Cui X."/>
            <person name="Yuan T."/>
            <person name="Jiang B."/>
            <person name="Yang W."/>
            <person name="Lam T.T.-Y."/>
            <person name="Chang Q."/>
            <person name="Ding S."/>
            <person name="Wang X."/>
            <person name="Zhu J."/>
            <person name="Ruan X."/>
            <person name="Zhao L."/>
            <person name="Wei J."/>
            <person name="Que T."/>
            <person name="Du C."/>
            <person name="Cheng J."/>
            <person name="Dai P."/>
            <person name="Han X."/>
            <person name="Huang E."/>
            <person name="Gao Y."/>
            <person name="Liu J."/>
            <person name="Shao H."/>
            <person name="Ye R."/>
            <person name="Li L."/>
            <person name="Wei W."/>
            <person name="Wang X."/>
            <person name="Wang C."/>
            <person name="Yang T."/>
            <person name="Huo Q."/>
            <person name="Li W."/>
            <person name="Guo W."/>
            <person name="Chen H."/>
            <person name="Zhou L."/>
            <person name="Ni X."/>
            <person name="Tian J."/>
            <person name="Zhou Y."/>
            <person name="Sheng Y."/>
            <person name="Liu T."/>
            <person name="Pan Y."/>
            <person name="Xia L."/>
            <person name="Li J."/>
            <person name="Zhao F."/>
            <person name="Cao W."/>
        </authorList>
    </citation>
    <scope>NUCLEOTIDE SEQUENCE</scope>
    <source>
        <strain evidence="1">Hyas-2018</strain>
    </source>
</reference>
<dbReference type="EMBL" id="CM023488">
    <property type="protein sequence ID" value="KAH6923665.1"/>
    <property type="molecule type" value="Genomic_DNA"/>
</dbReference>
<sequence length="66" mass="7036">MERLLGTKTSQADSRLLRELFLQELPADVPVVIASNAESSSLSSAVRRRGDGSGSAVHRSGAHTCR</sequence>
<proteinExistence type="predicted"/>
<accession>A0ACB7RME7</accession>
<protein>
    <submittedName>
        <fullName evidence="1">Uncharacterized protein</fullName>
    </submittedName>
</protein>
<name>A0ACB7RME7_HYAAI</name>
<evidence type="ECO:0000313" key="2">
    <source>
        <dbReference type="Proteomes" id="UP000821845"/>
    </source>
</evidence>
<keyword evidence="2" id="KW-1185">Reference proteome</keyword>